<feature type="transmembrane region" description="Helical" evidence="1">
    <location>
        <begin position="12"/>
        <end position="33"/>
    </location>
</feature>
<dbReference type="EMBL" id="PIQC01000001">
    <property type="protein sequence ID" value="RUO73005.1"/>
    <property type="molecule type" value="Genomic_DNA"/>
</dbReference>
<dbReference type="RefSeq" id="WP_126779301.1">
    <property type="nucleotide sequence ID" value="NZ_PIQC01000001.1"/>
</dbReference>
<name>A0A432Z572_9GAMM</name>
<gene>
    <name evidence="2" type="ORF">CWI78_00760</name>
</gene>
<dbReference type="InterPro" id="IPR008620">
    <property type="entry name" value="FixH"/>
</dbReference>
<accession>A0A432Z572</accession>
<keyword evidence="1" id="KW-0472">Membrane</keyword>
<dbReference type="Proteomes" id="UP000288058">
    <property type="component" value="Unassembled WGS sequence"/>
</dbReference>
<proteinExistence type="predicted"/>
<keyword evidence="1" id="KW-1133">Transmembrane helix</keyword>
<reference evidence="3" key="1">
    <citation type="journal article" date="2018" name="Front. Microbiol.">
        <title>Genome-Based Analysis Reveals the Taxonomy and Diversity of the Family Idiomarinaceae.</title>
        <authorList>
            <person name="Liu Y."/>
            <person name="Lai Q."/>
            <person name="Shao Z."/>
        </authorList>
    </citation>
    <scope>NUCLEOTIDE SEQUENCE [LARGE SCALE GENOMIC DNA]</scope>
    <source>
        <strain evidence="3">R22</strain>
    </source>
</reference>
<organism evidence="2 3">
    <name type="scientific">Idiomarina ramblicola</name>
    <dbReference type="NCBI Taxonomy" id="263724"/>
    <lineage>
        <taxon>Bacteria</taxon>
        <taxon>Pseudomonadati</taxon>
        <taxon>Pseudomonadota</taxon>
        <taxon>Gammaproteobacteria</taxon>
        <taxon>Alteromonadales</taxon>
        <taxon>Idiomarinaceae</taxon>
        <taxon>Idiomarina</taxon>
    </lineage>
</organism>
<sequence length="165" mass="19151">MNQPWYKQFWPWFLISLPVTVMIVCGVIIYLSISQGNFSMVVDDYYKRGKTINAIIEHVEEAQRRNISFEFTADQGKFTLKYASGHPDELSALKVYFVHATQAENDFVRMLTVAADGTYRADIPEDIEGKWTITVEPYNKVWKVSEKYQLPKTELTKLRPLLYGV</sequence>
<comment type="caution">
    <text evidence="2">The sequence shown here is derived from an EMBL/GenBank/DDBJ whole genome shotgun (WGS) entry which is preliminary data.</text>
</comment>
<dbReference type="OrthoDB" id="5295180at2"/>
<dbReference type="AlphaFoldDB" id="A0A432Z572"/>
<evidence type="ECO:0000256" key="1">
    <source>
        <dbReference type="SAM" id="Phobius"/>
    </source>
</evidence>
<protein>
    <recommendedName>
        <fullName evidence="4">CcoH-like protein</fullName>
    </recommendedName>
</protein>
<keyword evidence="1" id="KW-0812">Transmembrane</keyword>
<evidence type="ECO:0000313" key="2">
    <source>
        <dbReference type="EMBL" id="RUO73005.1"/>
    </source>
</evidence>
<dbReference type="Pfam" id="PF05751">
    <property type="entry name" value="FixH"/>
    <property type="match status" value="1"/>
</dbReference>
<evidence type="ECO:0000313" key="3">
    <source>
        <dbReference type="Proteomes" id="UP000288058"/>
    </source>
</evidence>
<keyword evidence="3" id="KW-1185">Reference proteome</keyword>
<evidence type="ECO:0008006" key="4">
    <source>
        <dbReference type="Google" id="ProtNLM"/>
    </source>
</evidence>